<evidence type="ECO:0000313" key="1">
    <source>
        <dbReference type="EMBL" id="PNR29092.1"/>
    </source>
</evidence>
<dbReference type="EnsemblPlants" id="Pp3c23_8560V3.1">
    <property type="protein sequence ID" value="Pp3c23_8560V3.1"/>
    <property type="gene ID" value="Pp3c23_8560"/>
</dbReference>
<reference evidence="1 3" key="1">
    <citation type="journal article" date="2008" name="Science">
        <title>The Physcomitrella genome reveals evolutionary insights into the conquest of land by plants.</title>
        <authorList>
            <person name="Rensing S."/>
            <person name="Lang D."/>
            <person name="Zimmer A."/>
            <person name="Terry A."/>
            <person name="Salamov A."/>
            <person name="Shapiro H."/>
            <person name="Nishiyama T."/>
            <person name="Perroud P.-F."/>
            <person name="Lindquist E."/>
            <person name="Kamisugi Y."/>
            <person name="Tanahashi T."/>
            <person name="Sakakibara K."/>
            <person name="Fujita T."/>
            <person name="Oishi K."/>
            <person name="Shin-I T."/>
            <person name="Kuroki Y."/>
            <person name="Toyoda A."/>
            <person name="Suzuki Y."/>
            <person name="Hashimoto A."/>
            <person name="Yamaguchi K."/>
            <person name="Sugano A."/>
            <person name="Kohara Y."/>
            <person name="Fujiyama A."/>
            <person name="Anterola A."/>
            <person name="Aoki S."/>
            <person name="Ashton N."/>
            <person name="Barbazuk W.B."/>
            <person name="Barker E."/>
            <person name="Bennetzen J."/>
            <person name="Bezanilla M."/>
            <person name="Blankenship R."/>
            <person name="Cho S.H."/>
            <person name="Dutcher S."/>
            <person name="Estelle M."/>
            <person name="Fawcett J.A."/>
            <person name="Gundlach H."/>
            <person name="Hanada K."/>
            <person name="Heyl A."/>
            <person name="Hicks K.A."/>
            <person name="Hugh J."/>
            <person name="Lohr M."/>
            <person name="Mayer K."/>
            <person name="Melkozernov A."/>
            <person name="Murata T."/>
            <person name="Nelson D."/>
            <person name="Pils B."/>
            <person name="Prigge M."/>
            <person name="Reiss B."/>
            <person name="Renner T."/>
            <person name="Rombauts S."/>
            <person name="Rushton P."/>
            <person name="Sanderfoot A."/>
            <person name="Schween G."/>
            <person name="Shiu S.-H."/>
            <person name="Stueber K."/>
            <person name="Theodoulou F.L."/>
            <person name="Tu H."/>
            <person name="Van de Peer Y."/>
            <person name="Verrier P.J."/>
            <person name="Waters E."/>
            <person name="Wood A."/>
            <person name="Yang L."/>
            <person name="Cove D."/>
            <person name="Cuming A."/>
            <person name="Hasebe M."/>
            <person name="Lucas S."/>
            <person name="Mishler D.B."/>
            <person name="Reski R."/>
            <person name="Grigoriev I."/>
            <person name="Quatrano R.S."/>
            <person name="Boore J.L."/>
        </authorList>
    </citation>
    <scope>NUCLEOTIDE SEQUENCE [LARGE SCALE GENOMIC DNA]</scope>
    <source>
        <strain evidence="2 3">cv. Gransden 2004</strain>
    </source>
</reference>
<keyword evidence="3" id="KW-1185">Reference proteome</keyword>
<dbReference type="EMBL" id="ABEU02000023">
    <property type="protein sequence ID" value="PNR29092.1"/>
    <property type="molecule type" value="Genomic_DNA"/>
</dbReference>
<dbReference type="InParanoid" id="A0A2K1III2"/>
<protein>
    <recommendedName>
        <fullName evidence="4">Reverse transcriptase Ty1/copia-type domain-containing protein</fullName>
    </recommendedName>
</protein>
<gene>
    <name evidence="1" type="ORF">PHYPA_027784</name>
</gene>
<dbReference type="Gramene" id="Pp3c23_8560V3.1">
    <property type="protein sequence ID" value="Pp3c23_8560V3.1"/>
    <property type="gene ID" value="Pp3c23_8560"/>
</dbReference>
<accession>A0A2K1III2</accession>
<sequence length="101" mass="11947">MNLIEEKNAIISKWIFKDIIKSEVFFWHNNNFILVSYANVDYERNIDIKRQIFGLIHKLELKIIGANLSPILSDNQSCIKLVDNPVLYSCTKHIEIKFYFI</sequence>
<reference evidence="2" key="3">
    <citation type="submission" date="2020-12" db="UniProtKB">
        <authorList>
            <consortium name="EnsemblPlants"/>
        </authorList>
    </citation>
    <scope>IDENTIFICATION</scope>
</reference>
<proteinExistence type="predicted"/>
<name>A0A2K1III2_PHYPA</name>
<reference evidence="1 3" key="2">
    <citation type="journal article" date="2018" name="Plant J.">
        <title>The Physcomitrella patens chromosome-scale assembly reveals moss genome structure and evolution.</title>
        <authorList>
            <person name="Lang D."/>
            <person name="Ullrich K.K."/>
            <person name="Murat F."/>
            <person name="Fuchs J."/>
            <person name="Jenkins J."/>
            <person name="Haas F.B."/>
            <person name="Piednoel M."/>
            <person name="Gundlach H."/>
            <person name="Van Bel M."/>
            <person name="Meyberg R."/>
            <person name="Vives C."/>
            <person name="Morata J."/>
            <person name="Symeonidi A."/>
            <person name="Hiss M."/>
            <person name="Muchero W."/>
            <person name="Kamisugi Y."/>
            <person name="Saleh O."/>
            <person name="Blanc G."/>
            <person name="Decker E.L."/>
            <person name="van Gessel N."/>
            <person name="Grimwood J."/>
            <person name="Hayes R.D."/>
            <person name="Graham S.W."/>
            <person name="Gunter L.E."/>
            <person name="McDaniel S.F."/>
            <person name="Hoernstein S.N.W."/>
            <person name="Larsson A."/>
            <person name="Li F.W."/>
            <person name="Perroud P.F."/>
            <person name="Phillips J."/>
            <person name="Ranjan P."/>
            <person name="Rokshar D.S."/>
            <person name="Rothfels C.J."/>
            <person name="Schneider L."/>
            <person name="Shu S."/>
            <person name="Stevenson D.W."/>
            <person name="Thummler F."/>
            <person name="Tillich M."/>
            <person name="Villarreal Aguilar J.C."/>
            <person name="Widiez T."/>
            <person name="Wong G.K."/>
            <person name="Wymore A."/>
            <person name="Zhang Y."/>
            <person name="Zimmer A.D."/>
            <person name="Quatrano R.S."/>
            <person name="Mayer K.F.X."/>
            <person name="Goodstein D."/>
            <person name="Casacuberta J.M."/>
            <person name="Vandepoele K."/>
            <person name="Reski R."/>
            <person name="Cuming A.C."/>
            <person name="Tuskan G.A."/>
            <person name="Maumus F."/>
            <person name="Salse J."/>
            <person name="Schmutz J."/>
            <person name="Rensing S.A."/>
        </authorList>
    </citation>
    <scope>NUCLEOTIDE SEQUENCE [LARGE SCALE GENOMIC DNA]</scope>
    <source>
        <strain evidence="2 3">cv. Gransden 2004</strain>
    </source>
</reference>
<dbReference type="AlphaFoldDB" id="A0A2K1III2"/>
<evidence type="ECO:0008006" key="4">
    <source>
        <dbReference type="Google" id="ProtNLM"/>
    </source>
</evidence>
<organism evidence="1">
    <name type="scientific">Physcomitrium patens</name>
    <name type="common">Spreading-leaved earth moss</name>
    <name type="synonym">Physcomitrella patens</name>
    <dbReference type="NCBI Taxonomy" id="3218"/>
    <lineage>
        <taxon>Eukaryota</taxon>
        <taxon>Viridiplantae</taxon>
        <taxon>Streptophyta</taxon>
        <taxon>Embryophyta</taxon>
        <taxon>Bryophyta</taxon>
        <taxon>Bryophytina</taxon>
        <taxon>Bryopsida</taxon>
        <taxon>Funariidae</taxon>
        <taxon>Funariales</taxon>
        <taxon>Funariaceae</taxon>
        <taxon>Physcomitrium</taxon>
    </lineage>
</organism>
<evidence type="ECO:0000313" key="2">
    <source>
        <dbReference type="EnsemblPlants" id="Pp3c23_8560V3.1"/>
    </source>
</evidence>
<dbReference type="Proteomes" id="UP000006727">
    <property type="component" value="Chromosome 23"/>
</dbReference>
<evidence type="ECO:0000313" key="3">
    <source>
        <dbReference type="Proteomes" id="UP000006727"/>
    </source>
</evidence>